<sequence>MRVQLSWTGLEVRALREALREPRRGFCEITGVNFDSLRKWERQGPEVTLRPANAAIMDTTLERATEAQRARFEQLCRQRRPGHQIATMRRATPKLDIVLAERSTTPNGPSTVEIDMNRRELLRLLSLSGTVLAAPVDWDRITAASSSAGRIDAATATEYANINSMLWREYAAADTKSAIFPALREQLRVLIDGMRRTPEGQIRQHLGTLTGEALQLAGELQFDHADYGTAAYCYTLAADFSRDAAAMDLWACALTRHAYLGIYDRDFSAAIVMLESAAHLARRGDPTLTTRFWIEAVTAQAHAGLGNALECERASDSAQLVTTLPEPQRSNWLRYDGSRIEEELGACYIQLGRPAQAEEALLPLLNQPLSARRRAAVLTDLAAAGALRGDPVQAVEYGNAALDVARRTHSGYLGRRLEQLRRQLEPLHRDRHIQHLDRRIAALSLR</sequence>
<dbReference type="RefSeq" id="WP_209893202.1">
    <property type="nucleotide sequence ID" value="NZ_JAGGMR010000001.1"/>
</dbReference>
<proteinExistence type="predicted"/>
<accession>A0ABS4QLG0</accession>
<name>A0ABS4QLG0_9NOCA</name>
<comment type="caution">
    <text evidence="1">The sequence shown here is derived from an EMBL/GenBank/DDBJ whole genome shotgun (WGS) entry which is preliminary data.</text>
</comment>
<protein>
    <submittedName>
        <fullName evidence="1">Tetratricopeptide (TPR) repeat protein</fullName>
    </submittedName>
</protein>
<organism evidence="1 2">
    <name type="scientific">Nocardia goodfellowii</name>
    <dbReference type="NCBI Taxonomy" id="882446"/>
    <lineage>
        <taxon>Bacteria</taxon>
        <taxon>Bacillati</taxon>
        <taxon>Actinomycetota</taxon>
        <taxon>Actinomycetes</taxon>
        <taxon>Mycobacteriales</taxon>
        <taxon>Nocardiaceae</taxon>
        <taxon>Nocardia</taxon>
    </lineage>
</organism>
<reference evidence="1 2" key="1">
    <citation type="submission" date="2021-03" db="EMBL/GenBank/DDBJ databases">
        <title>Sequencing the genomes of 1000 actinobacteria strains.</title>
        <authorList>
            <person name="Klenk H.-P."/>
        </authorList>
    </citation>
    <scope>NUCLEOTIDE SEQUENCE [LARGE SCALE GENOMIC DNA]</scope>
    <source>
        <strain evidence="1 2">DSM 45516</strain>
    </source>
</reference>
<dbReference type="Proteomes" id="UP001519325">
    <property type="component" value="Unassembled WGS sequence"/>
</dbReference>
<gene>
    <name evidence="1" type="ORF">BJ987_004402</name>
</gene>
<keyword evidence="2" id="KW-1185">Reference proteome</keyword>
<evidence type="ECO:0000313" key="1">
    <source>
        <dbReference type="EMBL" id="MBP2191501.1"/>
    </source>
</evidence>
<evidence type="ECO:0000313" key="2">
    <source>
        <dbReference type="Proteomes" id="UP001519325"/>
    </source>
</evidence>
<dbReference type="EMBL" id="JAGGMR010000001">
    <property type="protein sequence ID" value="MBP2191501.1"/>
    <property type="molecule type" value="Genomic_DNA"/>
</dbReference>